<evidence type="ECO:0000313" key="2">
    <source>
        <dbReference type="EMBL" id="MDQ0417901.1"/>
    </source>
</evidence>
<dbReference type="CDD" id="cd04859">
    <property type="entry name" value="Prim_Pol"/>
    <property type="match status" value="1"/>
</dbReference>
<dbReference type="AlphaFoldDB" id="A0AAJ1TNW2"/>
<dbReference type="InterPro" id="IPR025048">
    <property type="entry name" value="DUF3987"/>
</dbReference>
<dbReference type="Pfam" id="PF13148">
    <property type="entry name" value="DUF3987"/>
    <property type="match status" value="1"/>
</dbReference>
<gene>
    <name evidence="2" type="ORF">J2Z48_002085</name>
</gene>
<dbReference type="Pfam" id="PF09250">
    <property type="entry name" value="Prim-Pol"/>
    <property type="match status" value="1"/>
</dbReference>
<reference evidence="2 3" key="1">
    <citation type="submission" date="2023-07" db="EMBL/GenBank/DDBJ databases">
        <title>Genomic Encyclopedia of Type Strains, Phase IV (KMG-IV): sequencing the most valuable type-strain genomes for metagenomic binning, comparative biology and taxonomic classification.</title>
        <authorList>
            <person name="Goeker M."/>
        </authorList>
    </citation>
    <scope>NUCLEOTIDE SEQUENCE [LARGE SCALE GENOMIC DNA]</scope>
    <source>
        <strain evidence="2 3">DSM 46876</strain>
    </source>
</reference>
<dbReference type="RefSeq" id="WP_307253214.1">
    <property type="nucleotide sequence ID" value="NZ_JAUSUV010000008.1"/>
</dbReference>
<evidence type="ECO:0000259" key="1">
    <source>
        <dbReference type="SMART" id="SM00943"/>
    </source>
</evidence>
<name>A0AAJ1TNW2_9BACL</name>
<sequence>MIESQIKQTLPLEEALRLAQLGLKVIPLHTPVNGSCTCGRNICKSAGKHPIWSDWMNKATDDVDEIRSIWRKTPNANIGIPMGRTNGIFALDIDGSSGMETLQGWISYHGGIPATWQIITGGGTQLWYRMPTYMDIPNSVKKVGINIDIRGSGGQSVAPGSKHPSGKTYQWVPGRSPDEIKLADPPEWLLNKIQEVMEAQRKVEPSHDATTVTFGQSLNLDFLMRKANELTQKSKLFREVTMQEKVFVSASERDLSIANIAAIHGWSDQEILDFLIQYRKFHGEHLKHPLYYQLTITKARQWAQENQMNEQATPDEVEIEAIPLPKLPNVNSFPTDIFPSPIATFLNAASTSLGLPADYVGIHMLTFLGTAVGSSRMIELKPGYRQQPNLYTCIIADTGTGKSPAQESAFSPILESQHKYHEIYQQKMKEYEVAFRQYQAKLSVWKKNSKNQDLPEEPEKPQMKELYIVQSTIEALVRALKQNDRGLVLKADELSGWIRGMNQYKGGKGDDREQFLSLWSGTDIKVNRVRDNGEPIFISKPFFSVTGNIPPDIVATLEDEQGEDGFIHRILFSYPDVQDPSDWTWVGVPTEVVHEYSQVLEELYRLKHIEVGTTQKPKVLCLSEEAKKWWEEWYSIHINEMKDEEFPRKLRGPWAKMPNQLARMALIVHMARVVCNEATDEEVDAISMDRAAQLTKYFKSHAKKVYLHLKKTQVDKRIEEAVEWIRKKGGVARKRDIQMHRVANCKKSSEVDVLFGELRDFGYGTIQKVQPKRGRPTLEFVLFE</sequence>
<evidence type="ECO:0000313" key="3">
    <source>
        <dbReference type="Proteomes" id="UP001238450"/>
    </source>
</evidence>
<feature type="domain" description="DNA primase/polymerase bifunctional N-terminal" evidence="1">
    <location>
        <begin position="15"/>
        <end position="189"/>
    </location>
</feature>
<protein>
    <recommendedName>
        <fullName evidence="1">DNA primase/polymerase bifunctional N-terminal domain-containing protein</fullName>
    </recommendedName>
</protein>
<dbReference type="SUPFAM" id="SSF56747">
    <property type="entry name" value="Prim-pol domain"/>
    <property type="match status" value="1"/>
</dbReference>
<organism evidence="2 3">
    <name type="scientific">Croceifilum oryzae</name>
    <dbReference type="NCBI Taxonomy" id="1553429"/>
    <lineage>
        <taxon>Bacteria</taxon>
        <taxon>Bacillati</taxon>
        <taxon>Bacillota</taxon>
        <taxon>Bacilli</taxon>
        <taxon>Bacillales</taxon>
        <taxon>Thermoactinomycetaceae</taxon>
        <taxon>Croceifilum</taxon>
    </lineage>
</organism>
<dbReference type="EMBL" id="JAUSUV010000008">
    <property type="protein sequence ID" value="MDQ0417901.1"/>
    <property type="molecule type" value="Genomic_DNA"/>
</dbReference>
<keyword evidence="3" id="KW-1185">Reference proteome</keyword>
<dbReference type="InterPro" id="IPR015330">
    <property type="entry name" value="DNA_primase/pol_bifunc_N"/>
</dbReference>
<dbReference type="SMART" id="SM00943">
    <property type="entry name" value="Prim-Pol"/>
    <property type="match status" value="1"/>
</dbReference>
<dbReference type="Proteomes" id="UP001238450">
    <property type="component" value="Unassembled WGS sequence"/>
</dbReference>
<accession>A0AAJ1TNW2</accession>
<proteinExistence type="predicted"/>
<comment type="caution">
    <text evidence="2">The sequence shown here is derived from an EMBL/GenBank/DDBJ whole genome shotgun (WGS) entry which is preliminary data.</text>
</comment>